<dbReference type="PANTHER" id="PTHR24121">
    <property type="entry name" value="NO MECHANORECEPTOR POTENTIAL C, ISOFORM D-RELATED"/>
    <property type="match status" value="1"/>
</dbReference>
<organism evidence="2">
    <name type="scientific">Triticum urartu</name>
    <name type="common">Red wild einkorn</name>
    <name type="synonym">Crithodium urartu</name>
    <dbReference type="NCBI Taxonomy" id="4572"/>
    <lineage>
        <taxon>Eukaryota</taxon>
        <taxon>Viridiplantae</taxon>
        <taxon>Streptophyta</taxon>
        <taxon>Embryophyta</taxon>
        <taxon>Tracheophyta</taxon>
        <taxon>Spermatophyta</taxon>
        <taxon>Magnoliopsida</taxon>
        <taxon>Liliopsida</taxon>
        <taxon>Poales</taxon>
        <taxon>Poaceae</taxon>
        <taxon>BOP clade</taxon>
        <taxon>Pooideae</taxon>
        <taxon>Triticodae</taxon>
        <taxon>Triticeae</taxon>
        <taxon>Triticinae</taxon>
        <taxon>Triticum</taxon>
    </lineage>
</organism>
<dbReference type="EMBL" id="KD041775">
    <property type="protein sequence ID" value="EMS65650.1"/>
    <property type="molecule type" value="Genomic_DNA"/>
</dbReference>
<dbReference type="PANTHER" id="PTHR24121:SF26">
    <property type="entry name" value="PGG DOMAIN-CONTAINING PROTEIN"/>
    <property type="match status" value="1"/>
</dbReference>
<evidence type="ECO:0000256" key="1">
    <source>
        <dbReference type="SAM" id="MobiDB-lite"/>
    </source>
</evidence>
<dbReference type="AlphaFoldDB" id="M8AKT8"/>
<dbReference type="Pfam" id="PF12796">
    <property type="entry name" value="Ank_2"/>
    <property type="match status" value="1"/>
</dbReference>
<dbReference type="Gene3D" id="1.25.40.20">
    <property type="entry name" value="Ankyrin repeat-containing domain"/>
    <property type="match status" value="1"/>
</dbReference>
<gene>
    <name evidence="2" type="ORF">TRIUR3_10424</name>
</gene>
<dbReference type="OMA" id="WAGHAKA"/>
<name>M8AKT8_TRIUA</name>
<protein>
    <submittedName>
        <fullName evidence="2">Transient receptor potential cation channel subfamily A member 1</fullName>
    </submittedName>
</protein>
<dbReference type="InterPro" id="IPR036770">
    <property type="entry name" value="Ankyrin_rpt-contain_sf"/>
</dbReference>
<evidence type="ECO:0000313" key="2">
    <source>
        <dbReference type="EMBL" id="EMS65650.1"/>
    </source>
</evidence>
<reference evidence="2" key="1">
    <citation type="journal article" date="2013" name="Nature">
        <title>Draft genome of the wheat A-genome progenitor Triticum urartu.</title>
        <authorList>
            <person name="Ling H.Q."/>
            <person name="Zhao S."/>
            <person name="Liu D."/>
            <person name="Wang J."/>
            <person name="Sun H."/>
            <person name="Zhang C."/>
            <person name="Fan H."/>
            <person name="Li D."/>
            <person name="Dong L."/>
            <person name="Tao Y."/>
            <person name="Gao C."/>
            <person name="Wu H."/>
            <person name="Li Y."/>
            <person name="Cui Y."/>
            <person name="Guo X."/>
            <person name="Zheng S."/>
            <person name="Wang B."/>
            <person name="Yu K."/>
            <person name="Liang Q."/>
            <person name="Yang W."/>
            <person name="Lou X."/>
            <person name="Chen J."/>
            <person name="Feng M."/>
            <person name="Jian J."/>
            <person name="Zhang X."/>
            <person name="Luo G."/>
            <person name="Jiang Y."/>
            <person name="Liu J."/>
            <person name="Wang Z."/>
            <person name="Sha Y."/>
            <person name="Zhang B."/>
            <person name="Wu H."/>
            <person name="Tang D."/>
            <person name="Shen Q."/>
            <person name="Xue P."/>
            <person name="Zou S."/>
            <person name="Wang X."/>
            <person name="Liu X."/>
            <person name="Wang F."/>
            <person name="Yang Y."/>
            <person name="An X."/>
            <person name="Dong Z."/>
            <person name="Zhang K."/>
            <person name="Zhang X."/>
            <person name="Luo M.C."/>
            <person name="Dvorak J."/>
            <person name="Tong Y."/>
            <person name="Wang J."/>
            <person name="Yang H."/>
            <person name="Li Z."/>
            <person name="Wang D."/>
            <person name="Zhang A."/>
            <person name="Wang J."/>
        </authorList>
    </citation>
    <scope>NUCLEOTIDE SEQUENCE</scope>
</reference>
<dbReference type="SUPFAM" id="SSF48403">
    <property type="entry name" value="Ankyrin repeat"/>
    <property type="match status" value="1"/>
</dbReference>
<feature type="region of interest" description="Disordered" evidence="1">
    <location>
        <begin position="1"/>
        <end position="42"/>
    </location>
</feature>
<keyword evidence="2" id="KW-0675">Receptor</keyword>
<dbReference type="SMART" id="SM00248">
    <property type="entry name" value="ANK"/>
    <property type="match status" value="2"/>
</dbReference>
<proteinExistence type="predicted"/>
<dbReference type="InterPro" id="IPR002110">
    <property type="entry name" value="Ankyrin_rpt"/>
</dbReference>
<dbReference type="STRING" id="4572.M8AKT8"/>
<sequence length="158" mass="16538">MDLRHHAIQLSASPGSAAARTPAVGPCRRAAAPATRPGGDGGTMSSELYLAVCGGKKEKTMARQHPSGIHQFSAERNNVLHLAAEHGHVELIQELAIFGDKNLLSCQNSALDTPLHLAARAGHDKAVSLLVQLARDCGDEGVLRCKNEAGDTALHLAA</sequence>
<feature type="compositionally biased region" description="Low complexity" evidence="1">
    <location>
        <begin position="25"/>
        <end position="37"/>
    </location>
</feature>
<accession>M8AKT8</accession>